<comment type="caution">
    <text evidence="9">The sequence shown here is derived from an EMBL/GenBank/DDBJ whole genome shotgun (WGS) entry which is preliminary data.</text>
</comment>
<dbReference type="RefSeq" id="WP_183701474.1">
    <property type="nucleotide sequence ID" value="NZ_JACHFE010000003.1"/>
</dbReference>
<sequence>MLEISLLQLLLANLAILAGSCLQGVAGYGIGTLSAPLLFLISPTLLPAPLVLNATLLTILMLLRNRGALQIQQVRFAIGGGVVGMILAGVTLALISPKGFELTFGILILAGVGLSVAGIKPGLNNTSSTIAGAASTYMGTITAVGGPPIALIYQNEKGPLVRANMSAFFLVGSFFSLIALVFSGYLGSPELILAAATFPGVLAGFWLSGHLVHRIPFGHLRPVILGIAAVAGAAALIRGLMTL</sequence>
<evidence type="ECO:0000256" key="3">
    <source>
        <dbReference type="ARBA" id="ARBA00022448"/>
    </source>
</evidence>
<dbReference type="EMBL" id="JACHFE010000003">
    <property type="protein sequence ID" value="MBB5321003.1"/>
    <property type="molecule type" value="Genomic_DNA"/>
</dbReference>
<dbReference type="GO" id="GO:0005886">
    <property type="term" value="C:plasma membrane"/>
    <property type="evidence" value="ECO:0007669"/>
    <property type="project" value="UniProtKB-SubCell"/>
</dbReference>
<evidence type="ECO:0000256" key="6">
    <source>
        <dbReference type="ARBA" id="ARBA00022989"/>
    </source>
</evidence>
<reference evidence="9 10" key="1">
    <citation type="submission" date="2020-08" db="EMBL/GenBank/DDBJ databases">
        <title>Genomic Encyclopedia of Type Strains, Phase IV (KMG-IV): sequencing the most valuable type-strain genomes for metagenomic binning, comparative biology and taxonomic classification.</title>
        <authorList>
            <person name="Goeker M."/>
        </authorList>
    </citation>
    <scope>NUCLEOTIDE SEQUENCE [LARGE SCALE GENOMIC DNA]</scope>
    <source>
        <strain evidence="9 10">DSM 22359</strain>
    </source>
</reference>
<dbReference type="InterPro" id="IPR052017">
    <property type="entry name" value="TSUP"/>
</dbReference>
<evidence type="ECO:0000313" key="10">
    <source>
        <dbReference type="Proteomes" id="UP000591735"/>
    </source>
</evidence>
<evidence type="ECO:0000313" key="9">
    <source>
        <dbReference type="EMBL" id="MBB5321003.1"/>
    </source>
</evidence>
<evidence type="ECO:0000256" key="2">
    <source>
        <dbReference type="ARBA" id="ARBA00009142"/>
    </source>
</evidence>
<evidence type="ECO:0000256" key="5">
    <source>
        <dbReference type="ARBA" id="ARBA00022692"/>
    </source>
</evidence>
<dbReference type="PANTHER" id="PTHR30269">
    <property type="entry name" value="TRANSMEMBRANE PROTEIN YFCA"/>
    <property type="match status" value="1"/>
</dbReference>
<evidence type="ECO:0000256" key="4">
    <source>
        <dbReference type="ARBA" id="ARBA00022475"/>
    </source>
</evidence>
<keyword evidence="3" id="KW-0813">Transport</keyword>
<proteinExistence type="inferred from homology"/>
<keyword evidence="10" id="KW-1185">Reference proteome</keyword>
<accession>A0A840U9X1</accession>
<feature type="transmembrane region" description="Helical" evidence="8">
    <location>
        <begin position="192"/>
        <end position="211"/>
    </location>
</feature>
<dbReference type="PANTHER" id="PTHR30269:SF37">
    <property type="entry name" value="MEMBRANE TRANSPORTER PROTEIN"/>
    <property type="match status" value="1"/>
</dbReference>
<evidence type="ECO:0000256" key="1">
    <source>
        <dbReference type="ARBA" id="ARBA00004651"/>
    </source>
</evidence>
<name>A0A840U9X1_9GAMM</name>
<protein>
    <recommendedName>
        <fullName evidence="8">Probable membrane transporter protein</fullName>
    </recommendedName>
</protein>
<feature type="transmembrane region" description="Helical" evidence="8">
    <location>
        <begin position="37"/>
        <end position="62"/>
    </location>
</feature>
<keyword evidence="6 8" id="KW-1133">Transmembrane helix</keyword>
<gene>
    <name evidence="9" type="ORF">HNR38_001489</name>
</gene>
<evidence type="ECO:0000256" key="8">
    <source>
        <dbReference type="RuleBase" id="RU363041"/>
    </source>
</evidence>
<feature type="transmembrane region" description="Helical" evidence="8">
    <location>
        <begin position="102"/>
        <end position="119"/>
    </location>
</feature>
<feature type="transmembrane region" description="Helical" evidence="8">
    <location>
        <begin position="167"/>
        <end position="186"/>
    </location>
</feature>
<feature type="transmembrane region" description="Helical" evidence="8">
    <location>
        <begin position="74"/>
        <end position="96"/>
    </location>
</feature>
<dbReference type="InterPro" id="IPR002781">
    <property type="entry name" value="TM_pro_TauE-like"/>
</dbReference>
<dbReference type="Pfam" id="PF01925">
    <property type="entry name" value="TauE"/>
    <property type="match status" value="1"/>
</dbReference>
<keyword evidence="4 8" id="KW-1003">Cell membrane</keyword>
<feature type="transmembrane region" description="Helical" evidence="8">
    <location>
        <begin position="223"/>
        <end position="241"/>
    </location>
</feature>
<dbReference type="Proteomes" id="UP000591735">
    <property type="component" value="Unassembled WGS sequence"/>
</dbReference>
<comment type="similarity">
    <text evidence="2 8">Belongs to the 4-toluene sulfonate uptake permease (TSUP) (TC 2.A.102) family.</text>
</comment>
<evidence type="ECO:0000256" key="7">
    <source>
        <dbReference type="ARBA" id="ARBA00023136"/>
    </source>
</evidence>
<organism evidence="9 10">
    <name type="scientific">Marinobacter oulmenensis</name>
    <dbReference type="NCBI Taxonomy" id="643747"/>
    <lineage>
        <taxon>Bacteria</taxon>
        <taxon>Pseudomonadati</taxon>
        <taxon>Pseudomonadota</taxon>
        <taxon>Gammaproteobacteria</taxon>
        <taxon>Pseudomonadales</taxon>
        <taxon>Marinobacteraceae</taxon>
        <taxon>Marinobacter</taxon>
    </lineage>
</organism>
<comment type="subcellular location">
    <subcellularLocation>
        <location evidence="1 8">Cell membrane</location>
        <topology evidence="1 8">Multi-pass membrane protein</topology>
    </subcellularLocation>
</comment>
<keyword evidence="5 8" id="KW-0812">Transmembrane</keyword>
<dbReference type="AlphaFoldDB" id="A0A840U9X1"/>
<keyword evidence="7 8" id="KW-0472">Membrane</keyword>